<dbReference type="GO" id="GO:0004364">
    <property type="term" value="F:glutathione transferase activity"/>
    <property type="evidence" value="ECO:0007669"/>
    <property type="project" value="InterPro"/>
</dbReference>
<feature type="transmembrane region" description="Helical" evidence="3">
    <location>
        <begin position="37"/>
        <end position="60"/>
    </location>
</feature>
<feature type="region of interest" description="Disordered" evidence="2">
    <location>
        <begin position="107"/>
        <end position="129"/>
    </location>
</feature>
<keyword evidence="3" id="KW-0812">Transmembrane</keyword>
<comment type="similarity">
    <text evidence="1">Belongs to the GST superfamily.</text>
</comment>
<dbReference type="SUPFAM" id="SSF47616">
    <property type="entry name" value="GST C-terminal domain-like"/>
    <property type="match status" value="1"/>
</dbReference>
<dbReference type="Gene3D" id="3.40.30.10">
    <property type="entry name" value="Glutaredoxin"/>
    <property type="match status" value="1"/>
</dbReference>
<dbReference type="Pfam" id="PF13410">
    <property type="entry name" value="GST_C_2"/>
    <property type="match status" value="1"/>
</dbReference>
<dbReference type="GO" id="GO:0005737">
    <property type="term" value="C:cytoplasm"/>
    <property type="evidence" value="ECO:0007669"/>
    <property type="project" value="TreeGrafter"/>
</dbReference>
<evidence type="ECO:0000256" key="1">
    <source>
        <dbReference type="ARBA" id="ARBA00007409"/>
    </source>
</evidence>
<dbReference type="PANTHER" id="PTHR32419">
    <property type="entry name" value="GLUTATHIONYL-HYDROQUINONE REDUCTASE"/>
    <property type="match status" value="1"/>
</dbReference>
<gene>
    <name evidence="6" type="ORF">BN869_000010502_1</name>
</gene>
<dbReference type="Gene3D" id="1.20.1050.10">
    <property type="match status" value="1"/>
</dbReference>
<evidence type="ECO:0000259" key="5">
    <source>
        <dbReference type="Pfam" id="PF20684"/>
    </source>
</evidence>
<dbReference type="InterPro" id="IPR004045">
    <property type="entry name" value="Glutathione_S-Trfase_N"/>
</dbReference>
<dbReference type="SFLD" id="SFLDG01206">
    <property type="entry name" value="Xi.1"/>
    <property type="match status" value="1"/>
</dbReference>
<feature type="domain" description="GST N-terminal" evidence="4">
    <location>
        <begin position="178"/>
        <end position="285"/>
    </location>
</feature>
<dbReference type="SFLD" id="SFLDS00019">
    <property type="entry name" value="Glutathione_Transferase_(cytos"/>
    <property type="match status" value="1"/>
</dbReference>
<dbReference type="AlphaFoldDB" id="A0A0B7KBI5"/>
<dbReference type="PANTHER" id="PTHR32419:SF23">
    <property type="entry name" value="GLUTATHIONE S-TRANSFERASE (EUROFUNG)"/>
    <property type="match status" value="1"/>
</dbReference>
<sequence length="485" mass="54318">MATAASNIVTDVILFVLPIPMVYSLRMPRIQKFGAMMVFGIGSITIGTSVVRLALLPVVLKSPDPSWDGCPADVWTFVEANLFIICGSMPTLRKFFKHFMPRLMGSSGQSSSYRNPASPGPSNTLQSGGNMISRLRHKRKSYAQFASDGEENEMQDFGGGDTSKKQRTDRYHLYIGLFCPFAHRVNLVRLLKGLENILPLSVVKPYPKGDDNGWPGWEFPGCRGTNDTYPGAIEDPLFGSRYMHDVYFRADKGYKGRYSVPVIWDKVENTIVNNESLETLRWLQTAFNDLLPQGSPQQLLNLYPDHLKSKIDEAMAWITRDFNSGVYKAGFATDQETYSKNVPIVFAALNQLELLIQSNGGPYVLGKDLTELDVLVYATAIRFDSIYVQHFKCNLGTIRADYPVVNEWLKNLYHNVPGFKESTDFKHIKENYTKSHAKINPLAITPLGPYPDIQNLPVNLDFNGIKAGSIDHPLVLAHQKTLPGI</sequence>
<name>A0A0B7KBI5_BIOOC</name>
<evidence type="ECO:0000259" key="4">
    <source>
        <dbReference type="Pfam" id="PF13409"/>
    </source>
</evidence>
<dbReference type="EMBL" id="CDPU01000042">
    <property type="protein sequence ID" value="CEO54444.1"/>
    <property type="molecule type" value="Genomic_DNA"/>
</dbReference>
<evidence type="ECO:0000313" key="6">
    <source>
        <dbReference type="EMBL" id="CEO54444.1"/>
    </source>
</evidence>
<dbReference type="InterPro" id="IPR036249">
    <property type="entry name" value="Thioredoxin-like_sf"/>
</dbReference>
<feature type="transmembrane region" description="Helical" evidence="3">
    <location>
        <begin position="6"/>
        <end position="25"/>
    </location>
</feature>
<dbReference type="InterPro" id="IPR047047">
    <property type="entry name" value="GST_Omega-like_C"/>
</dbReference>
<keyword evidence="3" id="KW-0472">Membrane</keyword>
<dbReference type="InterPro" id="IPR040079">
    <property type="entry name" value="Glutathione_S-Trfase"/>
</dbReference>
<proteinExistence type="inferred from homology"/>
<evidence type="ECO:0000256" key="2">
    <source>
        <dbReference type="SAM" id="MobiDB-lite"/>
    </source>
</evidence>
<dbReference type="SFLD" id="SFLDG01148">
    <property type="entry name" value="Xi_(cytGST)"/>
    <property type="match status" value="1"/>
</dbReference>
<dbReference type="InterPro" id="IPR016639">
    <property type="entry name" value="GST_Omega/GSH"/>
</dbReference>
<dbReference type="Pfam" id="PF13409">
    <property type="entry name" value="GST_N_2"/>
    <property type="match status" value="1"/>
</dbReference>
<keyword evidence="3" id="KW-1133">Transmembrane helix</keyword>
<organism evidence="6">
    <name type="scientific">Bionectria ochroleuca</name>
    <name type="common">Gliocladium roseum</name>
    <dbReference type="NCBI Taxonomy" id="29856"/>
    <lineage>
        <taxon>Eukaryota</taxon>
        <taxon>Fungi</taxon>
        <taxon>Dikarya</taxon>
        <taxon>Ascomycota</taxon>
        <taxon>Pezizomycotina</taxon>
        <taxon>Sordariomycetes</taxon>
        <taxon>Hypocreomycetidae</taxon>
        <taxon>Hypocreales</taxon>
        <taxon>Bionectriaceae</taxon>
        <taxon>Clonostachys</taxon>
    </lineage>
</organism>
<evidence type="ECO:0000256" key="3">
    <source>
        <dbReference type="SAM" id="Phobius"/>
    </source>
</evidence>
<dbReference type="SUPFAM" id="SSF52833">
    <property type="entry name" value="Thioredoxin-like"/>
    <property type="match status" value="1"/>
</dbReference>
<reference evidence="6" key="1">
    <citation type="submission" date="2015-01" db="EMBL/GenBank/DDBJ databases">
        <authorList>
            <person name="Durling Mikael"/>
        </authorList>
    </citation>
    <scope>NUCLEOTIDE SEQUENCE</scope>
</reference>
<protein>
    <submittedName>
        <fullName evidence="6">Uncharacterized protein</fullName>
    </submittedName>
</protein>
<accession>A0A0B7KBI5</accession>
<dbReference type="Pfam" id="PF20684">
    <property type="entry name" value="Fung_rhodopsin"/>
    <property type="match status" value="1"/>
</dbReference>
<dbReference type="InterPro" id="IPR049326">
    <property type="entry name" value="Rhodopsin_dom_fungi"/>
</dbReference>
<feature type="domain" description="Rhodopsin" evidence="5">
    <location>
        <begin position="2"/>
        <end position="97"/>
    </location>
</feature>
<dbReference type="CDD" id="cd03190">
    <property type="entry name" value="GST_C_Omega_like"/>
    <property type="match status" value="1"/>
</dbReference>
<dbReference type="InterPro" id="IPR036282">
    <property type="entry name" value="Glutathione-S-Trfase_C_sf"/>
</dbReference>